<dbReference type="InterPro" id="IPR007632">
    <property type="entry name" value="Anoctamin"/>
</dbReference>
<dbReference type="PANTHER" id="PTHR12308">
    <property type="entry name" value="ANOCTAMIN"/>
    <property type="match status" value="1"/>
</dbReference>
<organism evidence="2 3">
    <name type="scientific">Desmophyllum pertusum</name>
    <dbReference type="NCBI Taxonomy" id="174260"/>
    <lineage>
        <taxon>Eukaryota</taxon>
        <taxon>Metazoa</taxon>
        <taxon>Cnidaria</taxon>
        <taxon>Anthozoa</taxon>
        <taxon>Hexacorallia</taxon>
        <taxon>Scleractinia</taxon>
        <taxon>Caryophylliina</taxon>
        <taxon>Caryophylliidae</taxon>
        <taxon>Desmophyllum</taxon>
    </lineage>
</organism>
<name>A0A9W9YGN8_9CNID</name>
<comment type="caution">
    <text evidence="2">The sequence shown here is derived from an EMBL/GenBank/DDBJ whole genome shotgun (WGS) entry which is preliminary data.</text>
</comment>
<evidence type="ECO:0000313" key="3">
    <source>
        <dbReference type="Proteomes" id="UP001163046"/>
    </source>
</evidence>
<dbReference type="PANTHER" id="PTHR12308:SF84">
    <property type="entry name" value="ANOCTAMIN"/>
    <property type="match status" value="1"/>
</dbReference>
<dbReference type="Proteomes" id="UP001163046">
    <property type="component" value="Unassembled WGS sequence"/>
</dbReference>
<dbReference type="Pfam" id="PF16178">
    <property type="entry name" value="Anoct_dimer"/>
    <property type="match status" value="1"/>
</dbReference>
<feature type="domain" description="Anoctamin dimerisation" evidence="1">
    <location>
        <begin position="36"/>
        <end position="248"/>
    </location>
</feature>
<reference evidence="2" key="1">
    <citation type="submission" date="2023-01" db="EMBL/GenBank/DDBJ databases">
        <title>Genome assembly of the deep-sea coral Lophelia pertusa.</title>
        <authorList>
            <person name="Herrera S."/>
            <person name="Cordes E."/>
        </authorList>
    </citation>
    <scope>NUCLEOTIDE SEQUENCE</scope>
    <source>
        <strain evidence="2">USNM1676648</strain>
        <tissue evidence="2">Polyp</tissue>
    </source>
</reference>
<evidence type="ECO:0000313" key="2">
    <source>
        <dbReference type="EMBL" id="KAJ7340381.1"/>
    </source>
</evidence>
<keyword evidence="3" id="KW-1185">Reference proteome</keyword>
<sequence>MAGGRVRMHSGEKIIELSEKSTDENRGVYLSGAEPRRRIDYVLVHETCKRTNTQTRNPQLDAERLKSLRTSFEKQLERRGTTEVLRHYVLIHAPWEVLAERAESTKLKVPLQVNDTVFASWLEYLLGSTIVATIKKKNPFKIRDASIKETPDHFMGHFKRDRLSVYAYQQNCNDESFFSVIDRQHLVQQILNNTRFSEEPNDVGLTKLVYDGAYQACYPLHEGKHDSATDGEFPINKRQELKRDWQDLADVSSTSLMTPSRNTLVMKSAYTSLGLDFTPPCWFHLPSFP</sequence>
<dbReference type="InterPro" id="IPR032394">
    <property type="entry name" value="Anoct_dimer"/>
</dbReference>
<dbReference type="EMBL" id="MU827778">
    <property type="protein sequence ID" value="KAJ7340381.1"/>
    <property type="molecule type" value="Genomic_DNA"/>
</dbReference>
<evidence type="ECO:0000259" key="1">
    <source>
        <dbReference type="Pfam" id="PF16178"/>
    </source>
</evidence>
<protein>
    <submittedName>
        <fullName evidence="2">Anoctamin-4</fullName>
    </submittedName>
</protein>
<proteinExistence type="predicted"/>
<dbReference type="GO" id="GO:0005886">
    <property type="term" value="C:plasma membrane"/>
    <property type="evidence" value="ECO:0007669"/>
    <property type="project" value="TreeGrafter"/>
</dbReference>
<dbReference type="OrthoDB" id="296386at2759"/>
<gene>
    <name evidence="2" type="primary">ANO4_14</name>
    <name evidence="2" type="ORF">OS493_003125</name>
</gene>
<dbReference type="AlphaFoldDB" id="A0A9W9YGN8"/>
<accession>A0A9W9YGN8</accession>
<dbReference type="GO" id="GO:0046983">
    <property type="term" value="F:protein dimerization activity"/>
    <property type="evidence" value="ECO:0007669"/>
    <property type="project" value="InterPro"/>
</dbReference>
<dbReference type="GO" id="GO:0005254">
    <property type="term" value="F:chloride channel activity"/>
    <property type="evidence" value="ECO:0007669"/>
    <property type="project" value="TreeGrafter"/>
</dbReference>